<evidence type="ECO:0000256" key="2">
    <source>
        <dbReference type="PROSITE-ProRule" id="PRU00059"/>
    </source>
</evidence>
<evidence type="ECO:0000313" key="7">
    <source>
        <dbReference type="RefSeq" id="XP_072839761.1"/>
    </source>
</evidence>
<keyword evidence="4" id="KW-1133">Transmembrane helix</keyword>
<feature type="disulfide bond" evidence="2">
    <location>
        <begin position="42"/>
        <end position="69"/>
    </location>
</feature>
<dbReference type="CDD" id="cd00041">
    <property type="entry name" value="CUB"/>
    <property type="match status" value="1"/>
</dbReference>
<keyword evidence="6" id="KW-1185">Reference proteome</keyword>
<dbReference type="PROSITE" id="PS01180">
    <property type="entry name" value="CUB"/>
    <property type="match status" value="1"/>
</dbReference>
<feature type="region of interest" description="Disordered" evidence="3">
    <location>
        <begin position="162"/>
        <end position="249"/>
    </location>
</feature>
<keyword evidence="4" id="KW-0472">Membrane</keyword>
<feature type="compositionally biased region" description="Basic and acidic residues" evidence="3">
    <location>
        <begin position="197"/>
        <end position="221"/>
    </location>
</feature>
<evidence type="ECO:0000256" key="4">
    <source>
        <dbReference type="SAM" id="Phobius"/>
    </source>
</evidence>
<feature type="domain" description="CUB" evidence="5">
    <location>
        <begin position="42"/>
        <end position="92"/>
    </location>
</feature>
<accession>A0ABM5F2Y7</accession>
<keyword evidence="4" id="KW-0812">Transmembrane</keyword>
<dbReference type="SUPFAM" id="SSF49854">
    <property type="entry name" value="Spermadhesin, CUB domain"/>
    <property type="match status" value="1"/>
</dbReference>
<comment type="caution">
    <text evidence="2">Lacks conserved residue(s) required for the propagation of feature annotation.</text>
</comment>
<feature type="region of interest" description="Disordered" evidence="3">
    <location>
        <begin position="627"/>
        <end position="659"/>
    </location>
</feature>
<protein>
    <recommendedName>
        <fullName evidence="5">CUB domain-containing protein</fullName>
    </recommendedName>
</protein>
<dbReference type="RefSeq" id="XP_072839761.1">
    <property type="nucleotide sequence ID" value="XM_072983660.1"/>
</dbReference>
<feature type="region of interest" description="Disordered" evidence="3">
    <location>
        <begin position="396"/>
        <end position="434"/>
    </location>
</feature>
<name>A0ABM5F2Y7_9SAUR</name>
<reference evidence="7" key="1">
    <citation type="submission" date="2025-08" db="UniProtKB">
        <authorList>
            <consortium name="RefSeq"/>
        </authorList>
    </citation>
    <scope>IDENTIFICATION</scope>
</reference>
<dbReference type="GeneID" id="110087916"/>
<feature type="compositionally biased region" description="Polar residues" evidence="3">
    <location>
        <begin position="396"/>
        <end position="413"/>
    </location>
</feature>
<dbReference type="InterPro" id="IPR035914">
    <property type="entry name" value="Sperma_CUB_dom_sf"/>
</dbReference>
<evidence type="ECO:0000259" key="5">
    <source>
        <dbReference type="PROSITE" id="PS01180"/>
    </source>
</evidence>
<gene>
    <name evidence="7" type="primary">LOC110087916</name>
</gene>
<proteinExistence type="predicted"/>
<dbReference type="Gene3D" id="2.60.120.290">
    <property type="entry name" value="Spermadhesin, CUB domain"/>
    <property type="match status" value="1"/>
</dbReference>
<dbReference type="Pfam" id="PF00431">
    <property type="entry name" value="CUB"/>
    <property type="match status" value="1"/>
</dbReference>
<evidence type="ECO:0000256" key="1">
    <source>
        <dbReference type="ARBA" id="ARBA00023157"/>
    </source>
</evidence>
<dbReference type="SMART" id="SM00042">
    <property type="entry name" value="CUB"/>
    <property type="match status" value="1"/>
</dbReference>
<dbReference type="Proteomes" id="UP001652642">
    <property type="component" value="Chromosome 14"/>
</dbReference>
<dbReference type="InterPro" id="IPR000859">
    <property type="entry name" value="CUB_dom"/>
</dbReference>
<feature type="compositionally biased region" description="Low complexity" evidence="3">
    <location>
        <begin position="235"/>
        <end position="249"/>
    </location>
</feature>
<sequence>MGKTLALPRRAPGLPLLTATTLVAASAALGFWGAEAKVYYSCGAQFKSMERGLILSPGFPNNYSSGIHCIWEFFIPARTYLMLEIFDFDVFESMSANPDAWDGFLSLPENTNKEFLPSEENIDFPTLFPTVSSALQESNSTGFYNLRDGLPEAASQKLEAKPFQQIKEPKELGSAKPSKFLAPTNDTLPRETGGGVQEEHKNPKDKTLFSHLADKGEKDNSEGYNQHPGEDVAISTTVSPMDSSSTSGPSAEICPHDVLYVSDLFAFSSRFCGTKSPLNKNMSFGSSLKMVEVIVELITTTDRGRGFAMLFEYKNDTEPVDVSDSKEGKENIMMLVIITGILFFALVLLSSLCIACRQKLCPKRSTLDVHCDQENGIQNAAADLNELHVVIPSQENENNNHSVGGNGAVTSGAGSMECSPPQTDPDGPSSLSAVTTESGSDEVFIISASPGAGGLSFTSYRIQDKNLRRSITSPGSVRDWLGADQAEPDLSPMERGLVPTESCGAAQRTWSAHAFHDLLAPLPQLQKKWCSWSTTSPFTKLVNNGGFSTSVRNQSAINRKVTSAAEIDGISEQTYSDSSGSAASYPLTHSAQKERKLSSGCNLKKSRFGNPYLGFLMSSPDCHRQMLPAHPRQAGGRSPLKSPSQRIKNIPEGPFPFKSNAVNGSTSKELALEIDHPKPAFVISEEGDDQQPLVLSEHMNQCTDALSEPEGVIRNLGMTVADEQPVAIPLHKGGLFDSSGIRTDLDLWRECPSSYKDALKNSSTSEDQSYVPVPDAGAVTAHGHQNFDSLATHRLCPTSVQ</sequence>
<keyword evidence="1 2" id="KW-1015">Disulfide bond</keyword>
<evidence type="ECO:0000313" key="6">
    <source>
        <dbReference type="Proteomes" id="UP001652642"/>
    </source>
</evidence>
<feature type="transmembrane region" description="Helical" evidence="4">
    <location>
        <begin position="332"/>
        <end position="355"/>
    </location>
</feature>
<organism evidence="6 7">
    <name type="scientific">Pogona vitticeps</name>
    <name type="common">central bearded dragon</name>
    <dbReference type="NCBI Taxonomy" id="103695"/>
    <lineage>
        <taxon>Eukaryota</taxon>
        <taxon>Metazoa</taxon>
        <taxon>Chordata</taxon>
        <taxon>Craniata</taxon>
        <taxon>Vertebrata</taxon>
        <taxon>Euteleostomi</taxon>
        <taxon>Lepidosauria</taxon>
        <taxon>Squamata</taxon>
        <taxon>Bifurcata</taxon>
        <taxon>Unidentata</taxon>
        <taxon>Episquamata</taxon>
        <taxon>Toxicofera</taxon>
        <taxon>Iguania</taxon>
        <taxon>Acrodonta</taxon>
        <taxon>Agamidae</taxon>
        <taxon>Amphibolurinae</taxon>
        <taxon>Pogona</taxon>
    </lineage>
</organism>
<evidence type="ECO:0000256" key="3">
    <source>
        <dbReference type="SAM" id="MobiDB-lite"/>
    </source>
</evidence>